<sequence>MERPVPLVLVETGDPGEWTDAPGPADTGNPAGEGLRATCPECGQRILLTSGPGLLPVHALCPTPWNPFGLTVCGGTGRPVPEDIGEAAEDGETLTEVFPTALPEGLDWRLQPFSHRGGPGARPVRPSVVPRAA</sequence>
<dbReference type="AlphaFoldDB" id="A0A7W3T1M0"/>
<proteinExistence type="predicted"/>
<comment type="caution">
    <text evidence="2">The sequence shown here is derived from an EMBL/GenBank/DDBJ whole genome shotgun (WGS) entry which is preliminary data.</text>
</comment>
<evidence type="ECO:0000256" key="1">
    <source>
        <dbReference type="SAM" id="MobiDB-lite"/>
    </source>
</evidence>
<evidence type="ECO:0000313" key="2">
    <source>
        <dbReference type="EMBL" id="MBB0229249.1"/>
    </source>
</evidence>
<protein>
    <submittedName>
        <fullName evidence="2">Uncharacterized protein</fullName>
    </submittedName>
</protein>
<dbReference type="EMBL" id="VKHS01000101">
    <property type="protein sequence ID" value="MBB0229249.1"/>
    <property type="molecule type" value="Genomic_DNA"/>
</dbReference>
<gene>
    <name evidence="2" type="ORF">FOE67_06920</name>
</gene>
<feature type="region of interest" description="Disordered" evidence="1">
    <location>
        <begin position="113"/>
        <end position="133"/>
    </location>
</feature>
<reference evidence="3" key="1">
    <citation type="submission" date="2019-10" db="EMBL/GenBank/DDBJ databases">
        <title>Streptomyces sp. nov., a novel actinobacterium isolated from alkaline environment.</title>
        <authorList>
            <person name="Golinska P."/>
        </authorList>
    </citation>
    <scope>NUCLEOTIDE SEQUENCE [LARGE SCALE GENOMIC DNA]</scope>
    <source>
        <strain evidence="3">DSM 42108</strain>
    </source>
</reference>
<accession>A0A7W3T1M0</accession>
<feature type="region of interest" description="Disordered" evidence="1">
    <location>
        <begin position="11"/>
        <end position="34"/>
    </location>
</feature>
<evidence type="ECO:0000313" key="3">
    <source>
        <dbReference type="Proteomes" id="UP000530234"/>
    </source>
</evidence>
<keyword evidence="3" id="KW-1185">Reference proteome</keyword>
<name>A0A7W3T1M0_9ACTN</name>
<organism evidence="2 3">
    <name type="scientific">Streptomyces calidiresistens</name>
    <dbReference type="NCBI Taxonomy" id="1485586"/>
    <lineage>
        <taxon>Bacteria</taxon>
        <taxon>Bacillati</taxon>
        <taxon>Actinomycetota</taxon>
        <taxon>Actinomycetes</taxon>
        <taxon>Kitasatosporales</taxon>
        <taxon>Streptomycetaceae</taxon>
        <taxon>Streptomyces</taxon>
    </lineage>
</organism>
<dbReference type="Proteomes" id="UP000530234">
    <property type="component" value="Unassembled WGS sequence"/>
</dbReference>